<evidence type="ECO:0000256" key="1">
    <source>
        <dbReference type="ARBA" id="ARBA00005541"/>
    </source>
</evidence>
<evidence type="ECO:0000313" key="3">
    <source>
        <dbReference type="EMBL" id="QDQ27129.1"/>
    </source>
</evidence>
<keyword evidence="4" id="KW-1185">Reference proteome</keyword>
<dbReference type="KEGG" id="cari:FNU76_12575"/>
<dbReference type="Pfam" id="PF05816">
    <property type="entry name" value="TelA"/>
    <property type="match status" value="1"/>
</dbReference>
<gene>
    <name evidence="3" type="ORF">FNU76_12575</name>
</gene>
<keyword evidence="2" id="KW-0175">Coiled coil</keyword>
<dbReference type="EMBL" id="CP041730">
    <property type="protein sequence ID" value="QDQ27129.1"/>
    <property type="molecule type" value="Genomic_DNA"/>
</dbReference>
<protein>
    <submittedName>
        <fullName evidence="3">Toxic anion resistance protein</fullName>
    </submittedName>
</protein>
<reference evidence="4" key="1">
    <citation type="submission" date="2019-07" db="EMBL/GenBank/DDBJ databases">
        <title>Chitinimonas sp. nov., isolated from Ny-Alesund, arctica soil.</title>
        <authorList>
            <person name="Xu Q."/>
            <person name="Peng F."/>
        </authorList>
    </citation>
    <scope>NUCLEOTIDE SEQUENCE [LARGE SCALE GENOMIC DNA]</scope>
    <source>
        <strain evidence="4">R3-44</strain>
    </source>
</reference>
<organism evidence="3 4">
    <name type="scientific">Chitinimonas arctica</name>
    <dbReference type="NCBI Taxonomy" id="2594795"/>
    <lineage>
        <taxon>Bacteria</taxon>
        <taxon>Pseudomonadati</taxon>
        <taxon>Pseudomonadota</taxon>
        <taxon>Betaproteobacteria</taxon>
        <taxon>Neisseriales</taxon>
        <taxon>Chitinibacteraceae</taxon>
        <taxon>Chitinimonas</taxon>
    </lineage>
</organism>
<name>A0A516SG38_9NEIS</name>
<accession>A0A516SG38</accession>
<sequence>MTTQTQTTQSVTPIKLEPPELISPVAPEQTAGAVPLSPEVEGRVKEQLEDFVGRLLAGNPKSEEFHQQIDKAFSVGRKEISDATALSNKFTQQNLVGIENDPAAKSLLELRNLFDELNPARQGELFSARKFLGIPLPFGNKLSNYLRKYQSAGDQIDKLTEQLIEAKDEIQSDIASLNVSMQQLWGAMEKLEAAAYFIRSLDSRLVSEIAQIAVSDPERAKSLEQEVLYYTRQNLQDIQATQALSINGYAVMRELKKTGREVMNACDRMATLGRAALTVAVTLARATDKQMKAMEMAQASKQTIENLIAQTGVALNSHVEMVTRFSQDPAVGIQTLQNMFDQTFKAMDAMDSYRSQALGTMAENNKMLRSQIENAQARLGLKAEQQQAPEKGIAL</sequence>
<dbReference type="InterPro" id="IPR008863">
    <property type="entry name" value="Toxic_anion-R_TelA"/>
</dbReference>
<evidence type="ECO:0000256" key="2">
    <source>
        <dbReference type="SAM" id="Coils"/>
    </source>
</evidence>
<dbReference type="Proteomes" id="UP000317550">
    <property type="component" value="Chromosome"/>
</dbReference>
<dbReference type="OrthoDB" id="1654346at2"/>
<feature type="coiled-coil region" evidence="2">
    <location>
        <begin position="142"/>
        <end position="176"/>
    </location>
</feature>
<comment type="similarity">
    <text evidence="1">Belongs to the TelA family.</text>
</comment>
<evidence type="ECO:0000313" key="4">
    <source>
        <dbReference type="Proteomes" id="UP000317550"/>
    </source>
</evidence>
<dbReference type="PANTHER" id="PTHR38432">
    <property type="entry name" value="TELA-LIKE PROTEIN SAOUHSC_01408"/>
    <property type="match status" value="1"/>
</dbReference>
<dbReference type="AlphaFoldDB" id="A0A516SG38"/>
<dbReference type="PANTHER" id="PTHR38432:SF1">
    <property type="entry name" value="TELA-LIKE PROTEIN SAOUHSC_01408"/>
    <property type="match status" value="1"/>
</dbReference>
<proteinExistence type="inferred from homology"/>
<dbReference type="RefSeq" id="WP_144278522.1">
    <property type="nucleotide sequence ID" value="NZ_CP041730.1"/>
</dbReference>